<dbReference type="Proteomes" id="UP000663882">
    <property type="component" value="Unassembled WGS sequence"/>
</dbReference>
<comment type="caution">
    <text evidence="1">The sequence shown here is derived from an EMBL/GenBank/DDBJ whole genome shotgun (WGS) entry which is preliminary data.</text>
</comment>
<gene>
    <name evidence="1" type="ORF">RFH988_LOCUS39435</name>
</gene>
<protein>
    <submittedName>
        <fullName evidence="1">Uncharacterized protein</fullName>
    </submittedName>
</protein>
<proteinExistence type="predicted"/>
<dbReference type="EMBL" id="CAJNOO010018750">
    <property type="protein sequence ID" value="CAF1528070.1"/>
    <property type="molecule type" value="Genomic_DNA"/>
</dbReference>
<evidence type="ECO:0000313" key="1">
    <source>
        <dbReference type="EMBL" id="CAF1528070.1"/>
    </source>
</evidence>
<name>A0A815VGU0_9BILA</name>
<evidence type="ECO:0000313" key="2">
    <source>
        <dbReference type="Proteomes" id="UP000663882"/>
    </source>
</evidence>
<sequence length="15" mass="1878">MIEENEQLKKQIDEM</sequence>
<reference evidence="1" key="1">
    <citation type="submission" date="2021-02" db="EMBL/GenBank/DDBJ databases">
        <authorList>
            <person name="Nowell W R."/>
        </authorList>
    </citation>
    <scope>NUCLEOTIDE SEQUENCE</scope>
</reference>
<organism evidence="1 2">
    <name type="scientific">Rotaria sordida</name>
    <dbReference type="NCBI Taxonomy" id="392033"/>
    <lineage>
        <taxon>Eukaryota</taxon>
        <taxon>Metazoa</taxon>
        <taxon>Spiralia</taxon>
        <taxon>Gnathifera</taxon>
        <taxon>Rotifera</taxon>
        <taxon>Eurotatoria</taxon>
        <taxon>Bdelloidea</taxon>
        <taxon>Philodinida</taxon>
        <taxon>Philodinidae</taxon>
        <taxon>Rotaria</taxon>
    </lineage>
</organism>
<feature type="non-terminal residue" evidence="1">
    <location>
        <position position="15"/>
    </location>
</feature>
<accession>A0A815VGU0</accession>